<protein>
    <submittedName>
        <fullName evidence="2">C39 family peptidase</fullName>
    </submittedName>
</protein>
<feature type="domain" description="Peptidase C39-like" evidence="1">
    <location>
        <begin position="66"/>
        <end position="227"/>
    </location>
</feature>
<dbReference type="AlphaFoldDB" id="A0A9D2M1V8"/>
<dbReference type="PANTHER" id="PTHR37806:SF1">
    <property type="entry name" value="PEPTIDASE C39-LIKE DOMAIN-CONTAINING PROTEIN"/>
    <property type="match status" value="1"/>
</dbReference>
<organism evidence="2 3">
    <name type="scientific">Candidatus Ruthenibacterium avium</name>
    <dbReference type="NCBI Taxonomy" id="2838751"/>
    <lineage>
        <taxon>Bacteria</taxon>
        <taxon>Bacillati</taxon>
        <taxon>Bacillota</taxon>
        <taxon>Clostridia</taxon>
        <taxon>Eubacteriales</taxon>
        <taxon>Oscillospiraceae</taxon>
        <taxon>Ruthenibacterium</taxon>
    </lineage>
</organism>
<dbReference type="EMBL" id="DWYA01000035">
    <property type="protein sequence ID" value="HJB39447.1"/>
    <property type="molecule type" value="Genomic_DNA"/>
</dbReference>
<dbReference type="Proteomes" id="UP000824209">
    <property type="component" value="Unassembled WGS sequence"/>
</dbReference>
<dbReference type="InterPro" id="IPR039564">
    <property type="entry name" value="Peptidase_C39-like"/>
</dbReference>
<proteinExistence type="predicted"/>
<evidence type="ECO:0000313" key="3">
    <source>
        <dbReference type="Proteomes" id="UP000824209"/>
    </source>
</evidence>
<dbReference type="Gene3D" id="3.90.70.10">
    <property type="entry name" value="Cysteine proteinases"/>
    <property type="match status" value="1"/>
</dbReference>
<dbReference type="Pfam" id="PF13529">
    <property type="entry name" value="Peptidase_C39_2"/>
    <property type="match status" value="1"/>
</dbReference>
<reference evidence="2" key="1">
    <citation type="journal article" date="2021" name="PeerJ">
        <title>Extensive microbial diversity within the chicken gut microbiome revealed by metagenomics and culture.</title>
        <authorList>
            <person name="Gilroy R."/>
            <person name="Ravi A."/>
            <person name="Getino M."/>
            <person name="Pursley I."/>
            <person name="Horton D.L."/>
            <person name="Alikhan N.F."/>
            <person name="Baker D."/>
            <person name="Gharbi K."/>
            <person name="Hall N."/>
            <person name="Watson M."/>
            <person name="Adriaenssens E.M."/>
            <person name="Foster-Nyarko E."/>
            <person name="Jarju S."/>
            <person name="Secka A."/>
            <person name="Antonio M."/>
            <person name="Oren A."/>
            <person name="Chaudhuri R.R."/>
            <person name="La Ragione R."/>
            <person name="Hildebrand F."/>
            <person name="Pallen M.J."/>
        </authorList>
    </citation>
    <scope>NUCLEOTIDE SEQUENCE</scope>
    <source>
        <strain evidence="2">ChiBcec8-14828</strain>
    </source>
</reference>
<reference evidence="2" key="2">
    <citation type="submission" date="2021-04" db="EMBL/GenBank/DDBJ databases">
        <authorList>
            <person name="Gilroy R."/>
        </authorList>
    </citation>
    <scope>NUCLEOTIDE SEQUENCE</scope>
    <source>
        <strain evidence="2">ChiBcec8-14828</strain>
    </source>
</reference>
<gene>
    <name evidence="2" type="ORF">H9943_03515</name>
</gene>
<evidence type="ECO:0000259" key="1">
    <source>
        <dbReference type="Pfam" id="PF13529"/>
    </source>
</evidence>
<comment type="caution">
    <text evidence="2">The sequence shown here is derived from an EMBL/GenBank/DDBJ whole genome shotgun (WGS) entry which is preliminary data.</text>
</comment>
<evidence type="ECO:0000313" key="2">
    <source>
        <dbReference type="EMBL" id="HJB39447.1"/>
    </source>
</evidence>
<sequence>METAVIERKSNRLRRAFSVLLGLLCLVCALLFGVPGVYQPLWEASSQRSLVHPELTYAPRTLPLSGYSQLPELPNGCEATSLSIVLQYYGYAVDKLEISESYLSTKPLARTWHGYYSGDPALAYCGDAEALGYYCFAEPLCEAANRYLQEQNSTLRALDLTGQSTYVLKNLVSGGIPVVFWATLDFAAIEKSERTWTIFEDGTQYQPYSNLHCLVLYGFDLFYYDVYDPLKGAVRIPRLVFELRFAQMEQRAMCLSHAPLS</sequence>
<name>A0A9D2M1V8_9FIRM</name>
<accession>A0A9D2M1V8</accession>
<dbReference type="PANTHER" id="PTHR37806">
    <property type="entry name" value="LMO0724 PROTEIN"/>
    <property type="match status" value="1"/>
</dbReference>